<dbReference type="GO" id="GO:0043175">
    <property type="term" value="F:RNA polymerase core enzyme binding"/>
    <property type="evidence" value="ECO:0007669"/>
    <property type="project" value="UniProtKB-UniRule"/>
</dbReference>
<sequence length="271" mass="29932">MATAKDILESLSSGTETANAASLLNPGASRRSRRDPKEVALEHARILQQRKELETVILQNIITLSEYPRIRTSPYSAANPSPSDVADFKKLVRLFQPSDYDDLIAERNANDLCGYVLCPKPKLKATRGGAWKLVSARGSGFDIVHRKEHEQWCSQFCARHALYVKVQLNETAAWERVGIPDIDIELLGDVADTTGLLAHEKKEEESRLKAAEDATLLATERGDTGTSAPFLVTLRPKEVTEAPKDMGLLDAEDDEAHLKLEGYKPKANVSI</sequence>
<comment type="catalytic activity">
    <reaction evidence="10 12">
        <text>O-phospho-L-threonyl-[protein] + H2O = L-threonyl-[protein] + phosphate</text>
        <dbReference type="Rhea" id="RHEA:47004"/>
        <dbReference type="Rhea" id="RHEA-COMP:11060"/>
        <dbReference type="Rhea" id="RHEA-COMP:11605"/>
        <dbReference type="ChEBI" id="CHEBI:15377"/>
        <dbReference type="ChEBI" id="CHEBI:30013"/>
        <dbReference type="ChEBI" id="CHEBI:43474"/>
        <dbReference type="ChEBI" id="CHEBI:61977"/>
        <dbReference type="EC" id="3.1.3.16"/>
    </reaction>
</comment>
<comment type="catalytic activity">
    <reaction evidence="9 12">
        <text>O-phospho-L-seryl-[protein] + H2O = L-seryl-[protein] + phosphate</text>
        <dbReference type="Rhea" id="RHEA:20629"/>
        <dbReference type="Rhea" id="RHEA-COMP:9863"/>
        <dbReference type="Rhea" id="RHEA-COMP:11604"/>
        <dbReference type="ChEBI" id="CHEBI:15377"/>
        <dbReference type="ChEBI" id="CHEBI:29999"/>
        <dbReference type="ChEBI" id="CHEBI:43474"/>
        <dbReference type="ChEBI" id="CHEBI:83421"/>
        <dbReference type="EC" id="3.1.3.16"/>
    </reaction>
</comment>
<dbReference type="PANTHER" id="PTHR14732:SF0">
    <property type="entry name" value="RNA POLYMERASE II SUBUNIT B1 CTD PHOSPHATASE RPAP2-RELATED"/>
    <property type="match status" value="1"/>
</dbReference>
<keyword evidence="7 12" id="KW-0904">Protein phosphatase</keyword>
<evidence type="ECO:0000256" key="10">
    <source>
        <dbReference type="ARBA" id="ARBA00048336"/>
    </source>
</evidence>
<evidence type="ECO:0000313" key="15">
    <source>
        <dbReference type="Proteomes" id="UP000233524"/>
    </source>
</evidence>
<dbReference type="GO" id="GO:0008270">
    <property type="term" value="F:zinc ion binding"/>
    <property type="evidence" value="ECO:0007669"/>
    <property type="project" value="UniProtKB-KW"/>
</dbReference>
<evidence type="ECO:0000256" key="4">
    <source>
        <dbReference type="ARBA" id="ARBA00022771"/>
    </source>
</evidence>
<dbReference type="EC" id="3.1.3.16" evidence="12"/>
<dbReference type="InterPro" id="IPR007308">
    <property type="entry name" value="Rtr1/RPAP2_dom"/>
</dbReference>
<dbReference type="VEuPathDB" id="FungiDB:jhhlp_003461"/>
<dbReference type="Proteomes" id="UP000233524">
    <property type="component" value="Unassembled WGS sequence"/>
</dbReference>
<dbReference type="GO" id="GO:0005634">
    <property type="term" value="C:nucleus"/>
    <property type="evidence" value="ECO:0007669"/>
    <property type="project" value="UniProtKB-SubCell"/>
</dbReference>
<dbReference type="OrthoDB" id="2590500at2759"/>
<protein>
    <recommendedName>
        <fullName evidence="12">RNA polymerase II subunit B1 CTD phosphatase RPAP2 homolog</fullName>
        <ecNumber evidence="12">3.1.3.16</ecNumber>
    </recommendedName>
</protein>
<comment type="subcellular location">
    <subcellularLocation>
        <location evidence="1 12">Nucleus</location>
    </subcellularLocation>
</comment>
<name>A0A2N3N8T5_9PEZI</name>
<dbReference type="InterPro" id="IPR039693">
    <property type="entry name" value="Rtr1/RPAP2"/>
</dbReference>
<keyword evidence="8 12" id="KW-0539">Nucleus</keyword>
<gene>
    <name evidence="14" type="ORF">jhhlp_003461</name>
</gene>
<dbReference type="Gene3D" id="1.25.40.820">
    <property type="match status" value="1"/>
</dbReference>
<proteinExistence type="inferred from homology"/>
<keyword evidence="3 12" id="KW-0479">Metal-binding</keyword>
<comment type="similarity">
    <text evidence="2 11 12">Belongs to the RPAP2 family.</text>
</comment>
<evidence type="ECO:0000256" key="1">
    <source>
        <dbReference type="ARBA" id="ARBA00004123"/>
    </source>
</evidence>
<evidence type="ECO:0000256" key="3">
    <source>
        <dbReference type="ARBA" id="ARBA00022723"/>
    </source>
</evidence>
<evidence type="ECO:0000256" key="12">
    <source>
        <dbReference type="RuleBase" id="RU367080"/>
    </source>
</evidence>
<organism evidence="14 15">
    <name type="scientific">Lomentospora prolificans</name>
    <dbReference type="NCBI Taxonomy" id="41688"/>
    <lineage>
        <taxon>Eukaryota</taxon>
        <taxon>Fungi</taxon>
        <taxon>Dikarya</taxon>
        <taxon>Ascomycota</taxon>
        <taxon>Pezizomycotina</taxon>
        <taxon>Sordariomycetes</taxon>
        <taxon>Hypocreomycetidae</taxon>
        <taxon>Microascales</taxon>
        <taxon>Microascaceae</taxon>
        <taxon>Lomentospora</taxon>
    </lineage>
</organism>
<feature type="domain" description="RTR1-type" evidence="13">
    <location>
        <begin position="90"/>
        <end position="177"/>
    </location>
</feature>
<dbReference type="InParanoid" id="A0A2N3N8T5"/>
<keyword evidence="4 12" id="KW-0863">Zinc-finger</keyword>
<keyword evidence="5 12" id="KW-0378">Hydrolase</keyword>
<dbReference type="STRING" id="41688.A0A2N3N8T5"/>
<evidence type="ECO:0000256" key="9">
    <source>
        <dbReference type="ARBA" id="ARBA00047761"/>
    </source>
</evidence>
<comment type="caution">
    <text evidence="14">The sequence shown here is derived from an EMBL/GenBank/DDBJ whole genome shotgun (WGS) entry which is preliminary data.</text>
</comment>
<dbReference type="PROSITE" id="PS51479">
    <property type="entry name" value="ZF_RTR1"/>
    <property type="match status" value="1"/>
</dbReference>
<evidence type="ECO:0000256" key="11">
    <source>
        <dbReference type="PROSITE-ProRule" id="PRU00812"/>
    </source>
</evidence>
<keyword evidence="6 12" id="KW-0862">Zinc</keyword>
<comment type="function">
    <text evidence="12">Putative RNA polymerase II subunit B1 C-terminal domain (CTD) phosphatase involved in RNA polymerase II transcription regulation.</text>
</comment>
<keyword evidence="15" id="KW-1185">Reference proteome</keyword>
<dbReference type="AlphaFoldDB" id="A0A2N3N8T5"/>
<dbReference type="InterPro" id="IPR038534">
    <property type="entry name" value="Rtr1/RPAP2_sf"/>
</dbReference>
<dbReference type="EMBL" id="NLAX01000010">
    <property type="protein sequence ID" value="PKS08850.1"/>
    <property type="molecule type" value="Genomic_DNA"/>
</dbReference>
<accession>A0A2N3N8T5</accession>
<evidence type="ECO:0000256" key="5">
    <source>
        <dbReference type="ARBA" id="ARBA00022801"/>
    </source>
</evidence>
<dbReference type="GO" id="GO:0005737">
    <property type="term" value="C:cytoplasm"/>
    <property type="evidence" value="ECO:0007669"/>
    <property type="project" value="TreeGrafter"/>
</dbReference>
<dbReference type="PANTHER" id="PTHR14732">
    <property type="entry name" value="RNA POLYMERASE II SUBUNIT B1 CTD PHOSPHATASE RPAP2-RELATED"/>
    <property type="match status" value="1"/>
</dbReference>
<reference evidence="14 15" key="1">
    <citation type="journal article" date="2017" name="G3 (Bethesda)">
        <title>First Draft Genome Sequence of the Pathogenic Fungus Lomentospora prolificans (Formerly Scedosporium prolificans).</title>
        <authorList>
            <person name="Luo R."/>
            <person name="Zimin A."/>
            <person name="Workman R."/>
            <person name="Fan Y."/>
            <person name="Pertea G."/>
            <person name="Grossman N."/>
            <person name="Wear M.P."/>
            <person name="Jia B."/>
            <person name="Miller H."/>
            <person name="Casadevall A."/>
            <person name="Timp W."/>
            <person name="Zhang S.X."/>
            <person name="Salzberg S.L."/>
        </authorList>
    </citation>
    <scope>NUCLEOTIDE SEQUENCE [LARGE SCALE GENOMIC DNA]</scope>
    <source>
        <strain evidence="14 15">JHH-5317</strain>
    </source>
</reference>
<evidence type="ECO:0000256" key="6">
    <source>
        <dbReference type="ARBA" id="ARBA00022833"/>
    </source>
</evidence>
<evidence type="ECO:0000256" key="2">
    <source>
        <dbReference type="ARBA" id="ARBA00005676"/>
    </source>
</evidence>
<dbReference type="GO" id="GO:0008420">
    <property type="term" value="F:RNA polymerase II CTD heptapeptide repeat phosphatase activity"/>
    <property type="evidence" value="ECO:0007669"/>
    <property type="project" value="UniProtKB-UniRule"/>
</dbReference>
<evidence type="ECO:0000256" key="8">
    <source>
        <dbReference type="ARBA" id="ARBA00023242"/>
    </source>
</evidence>
<dbReference type="Pfam" id="PF04181">
    <property type="entry name" value="RPAP2_Rtr1"/>
    <property type="match status" value="1"/>
</dbReference>
<evidence type="ECO:0000313" key="14">
    <source>
        <dbReference type="EMBL" id="PKS08850.1"/>
    </source>
</evidence>
<evidence type="ECO:0000259" key="13">
    <source>
        <dbReference type="PROSITE" id="PS51479"/>
    </source>
</evidence>
<evidence type="ECO:0000256" key="7">
    <source>
        <dbReference type="ARBA" id="ARBA00022912"/>
    </source>
</evidence>